<keyword evidence="2" id="KW-1185">Reference proteome</keyword>
<organism evidence="1 2">
    <name type="scientific">Senna tora</name>
    <dbReference type="NCBI Taxonomy" id="362788"/>
    <lineage>
        <taxon>Eukaryota</taxon>
        <taxon>Viridiplantae</taxon>
        <taxon>Streptophyta</taxon>
        <taxon>Embryophyta</taxon>
        <taxon>Tracheophyta</taxon>
        <taxon>Spermatophyta</taxon>
        <taxon>Magnoliopsida</taxon>
        <taxon>eudicotyledons</taxon>
        <taxon>Gunneridae</taxon>
        <taxon>Pentapetalae</taxon>
        <taxon>rosids</taxon>
        <taxon>fabids</taxon>
        <taxon>Fabales</taxon>
        <taxon>Fabaceae</taxon>
        <taxon>Caesalpinioideae</taxon>
        <taxon>Cassia clade</taxon>
        <taxon>Senna</taxon>
    </lineage>
</organism>
<evidence type="ECO:0000313" key="1">
    <source>
        <dbReference type="EMBL" id="KAF7825093.1"/>
    </source>
</evidence>
<dbReference type="PANTHER" id="PTHR34023">
    <property type="entry name" value="RNASE H DOMAIN-CONTAINING PROTEIN"/>
    <property type="match status" value="1"/>
</dbReference>
<proteinExistence type="predicted"/>
<keyword evidence="1" id="KW-0808">Transferase</keyword>
<dbReference type="EMBL" id="JAAIUW010000006">
    <property type="protein sequence ID" value="KAF7825093.1"/>
    <property type="molecule type" value="Genomic_DNA"/>
</dbReference>
<reference evidence="1" key="1">
    <citation type="submission" date="2020-09" db="EMBL/GenBank/DDBJ databases">
        <title>Genome-Enabled Discovery of Anthraquinone Biosynthesis in Senna tora.</title>
        <authorList>
            <person name="Kang S.-H."/>
            <person name="Pandey R.P."/>
            <person name="Lee C.-M."/>
            <person name="Sim J.-S."/>
            <person name="Jeong J.-T."/>
            <person name="Choi B.-S."/>
            <person name="Jung M."/>
            <person name="Ginzburg D."/>
            <person name="Zhao K."/>
            <person name="Won S.Y."/>
            <person name="Oh T.-J."/>
            <person name="Yu Y."/>
            <person name="Kim N.-H."/>
            <person name="Lee O.R."/>
            <person name="Lee T.-H."/>
            <person name="Bashyal P."/>
            <person name="Kim T.-S."/>
            <person name="Lee W.-H."/>
            <person name="Kawkins C."/>
            <person name="Kim C.-K."/>
            <person name="Kim J.S."/>
            <person name="Ahn B.O."/>
            <person name="Rhee S.Y."/>
            <person name="Sohng J.K."/>
        </authorList>
    </citation>
    <scope>NUCLEOTIDE SEQUENCE</scope>
    <source>
        <tissue evidence="1">Leaf</tissue>
    </source>
</reference>
<dbReference type="GO" id="GO:0003964">
    <property type="term" value="F:RNA-directed DNA polymerase activity"/>
    <property type="evidence" value="ECO:0007669"/>
    <property type="project" value="UniProtKB-KW"/>
</dbReference>
<dbReference type="Proteomes" id="UP000634136">
    <property type="component" value="Unassembled WGS sequence"/>
</dbReference>
<name>A0A834WLC3_9FABA</name>
<keyword evidence="1" id="KW-0548">Nucleotidyltransferase</keyword>
<evidence type="ECO:0000313" key="2">
    <source>
        <dbReference type="Proteomes" id="UP000634136"/>
    </source>
</evidence>
<gene>
    <name evidence="1" type="ORF">G2W53_016257</name>
</gene>
<sequence>MENGISSFPRHACCLPALRNHEELDIGSIAVCKFETLFGIDGDDEGSTETAMEEGGDCKIHHWVAFDWEIKFVHVYREGNFAADALATYAFSWPLGLNALDVAPAFLHQFLLADIEGRGCLRLRLCGG</sequence>
<comment type="caution">
    <text evidence="1">The sequence shown here is derived from an EMBL/GenBank/DDBJ whole genome shotgun (WGS) entry which is preliminary data.</text>
</comment>
<protein>
    <submittedName>
        <fullName evidence="1">Putative reverse transcriptase</fullName>
    </submittedName>
</protein>
<dbReference type="PANTHER" id="PTHR34023:SF4">
    <property type="entry name" value="RNASE H TYPE-1 DOMAIN-CONTAINING PROTEIN"/>
    <property type="match status" value="1"/>
</dbReference>
<accession>A0A834WLC3</accession>
<keyword evidence="1" id="KW-0695">RNA-directed DNA polymerase</keyword>
<dbReference type="AlphaFoldDB" id="A0A834WLC3"/>